<name>X5HLI6_9RICK</name>
<sequence length="41" mass="4656">MSGKNTVTLEEIRRNQNTFIFIDSNTVRVVKAKNWAAKSTS</sequence>
<gene>
    <name evidence="1" type="ORF">NHE_0301</name>
</gene>
<accession>X5HLI6</accession>
<organism evidence="1 2">
    <name type="scientific">Neorickettsia helminthoeca str. Oregon</name>
    <dbReference type="NCBI Taxonomy" id="1286528"/>
    <lineage>
        <taxon>Bacteria</taxon>
        <taxon>Pseudomonadati</taxon>
        <taxon>Pseudomonadota</taxon>
        <taxon>Alphaproteobacteria</taxon>
        <taxon>Rickettsiales</taxon>
        <taxon>Anaplasmataceae</taxon>
        <taxon>Neorickettsia</taxon>
    </lineage>
</organism>
<proteinExistence type="predicted"/>
<dbReference type="Proteomes" id="UP000023755">
    <property type="component" value="Chromosome"/>
</dbReference>
<protein>
    <submittedName>
        <fullName evidence="1">Uncharacterized protein</fullName>
    </submittedName>
</protein>
<dbReference type="STRING" id="1286528.NHE_0301"/>
<dbReference type="AlphaFoldDB" id="X5HLI6"/>
<dbReference type="KEGG" id="nhm:NHE_0301"/>
<dbReference type="HOGENOM" id="CLU_3273351_0_0_5"/>
<evidence type="ECO:0000313" key="2">
    <source>
        <dbReference type="Proteomes" id="UP000023755"/>
    </source>
</evidence>
<keyword evidence="2" id="KW-1185">Reference proteome</keyword>
<dbReference type="EMBL" id="CP007481">
    <property type="protein sequence ID" value="AHX11260.1"/>
    <property type="molecule type" value="Genomic_DNA"/>
</dbReference>
<evidence type="ECO:0000313" key="1">
    <source>
        <dbReference type="EMBL" id="AHX11260.1"/>
    </source>
</evidence>
<reference evidence="1 2" key="1">
    <citation type="submission" date="2014-03" db="EMBL/GenBank/DDBJ databases">
        <title>Sequencing and Comparison of Genomes and Transcriptome Profiles of Human Ehrlichiosis Agents.</title>
        <authorList>
            <person name="Lin M."/>
            <person name="Daugherty S.C."/>
            <person name="Nagaraj S."/>
            <person name="Cheng Z."/>
            <person name="Xiong Q."/>
            <person name="Lin F.-Y."/>
            <person name="Sengamalay N."/>
            <person name="Ott S."/>
            <person name="Godinez A."/>
            <person name="Tallon L.J."/>
            <person name="Sadzewicz L."/>
            <person name="Fraser C.M."/>
            <person name="Dunning Hotopp J.C."/>
            <person name="Rikihisa Y."/>
        </authorList>
    </citation>
    <scope>NUCLEOTIDE SEQUENCE [LARGE SCALE GENOMIC DNA]</scope>
    <source>
        <strain evidence="1 2">Oregon</strain>
    </source>
</reference>